<dbReference type="InterPro" id="IPR003423">
    <property type="entry name" value="OMP_efflux"/>
</dbReference>
<protein>
    <submittedName>
        <fullName evidence="3">Efflux transporter outer membrane subunit</fullName>
    </submittedName>
</protein>
<evidence type="ECO:0000256" key="2">
    <source>
        <dbReference type="RuleBase" id="RU362097"/>
    </source>
</evidence>
<sequence>MKKIIYIALFMLLSGCSLLHKPQPPEMLPGMPESYPLAQDQSNTSYSLDRWWENFNNPQLNQFMEQAFTGNLDIKQAVARMKQAQSLYLQSRAGSLPWLNIEGSGGRSRQPGFQGPVTDSTYRGSLVAGYEIDVWGKIGSQQDAALLRSEASEAEIRSLFLSLSAQVAETWFRISELQEQLQLTDAIITSRADSLDLVETRYQAGLISSLDVYQARQSLSNARTKRPPYAYNLKTSEHALAVLAGSWPGEISSTTSWNLPDIEASFPAGLPSELVTTRPDIEAAYLKLQAADHDVAAAVANRFPSFSLTGSYGGSSNELDTLLNSSNILWNALLSISQSIFDGGRKKQEAERTQYVVEERLAGWHSTVLKAFQDVADALAAENDAKQSLELQNNLMTASRDTLRVSEDQYQQGLVDYLTVLTAQAAYNEAQRNLVTARRNQVAARISLARALGGKWMNTELEKAVSR</sequence>
<dbReference type="Proteomes" id="UP000614424">
    <property type="component" value="Unassembled WGS sequence"/>
</dbReference>
<dbReference type="PANTHER" id="PTHR30203">
    <property type="entry name" value="OUTER MEMBRANE CATION EFFLUX PROTEIN"/>
    <property type="match status" value="1"/>
</dbReference>
<dbReference type="PROSITE" id="PS51257">
    <property type="entry name" value="PROKAR_LIPOPROTEIN"/>
    <property type="match status" value="1"/>
</dbReference>
<dbReference type="GO" id="GO:0015562">
    <property type="term" value="F:efflux transmembrane transporter activity"/>
    <property type="evidence" value="ECO:0007669"/>
    <property type="project" value="InterPro"/>
</dbReference>
<feature type="chain" id="PRO_5035340205" evidence="2">
    <location>
        <begin position="20"/>
        <end position="467"/>
    </location>
</feature>
<dbReference type="Gene3D" id="2.20.200.10">
    <property type="entry name" value="Outer membrane efflux proteins (OEP)"/>
    <property type="match status" value="1"/>
</dbReference>
<name>A0A8J6TB37_9BACT</name>
<keyword evidence="2" id="KW-0812">Transmembrane</keyword>
<dbReference type="NCBIfam" id="TIGR01845">
    <property type="entry name" value="outer_NodT"/>
    <property type="match status" value="1"/>
</dbReference>
<gene>
    <name evidence="3" type="ORF">H8E41_01350</name>
</gene>
<keyword evidence="2" id="KW-0472">Membrane</keyword>
<keyword evidence="2" id="KW-1134">Transmembrane beta strand</keyword>
<comment type="similarity">
    <text evidence="1 2">Belongs to the outer membrane factor (OMF) (TC 1.B.17) family.</text>
</comment>
<dbReference type="Pfam" id="PF02321">
    <property type="entry name" value="OEP"/>
    <property type="match status" value="2"/>
</dbReference>
<organism evidence="3 4">
    <name type="scientific">Candidatus Desulfobia pelagia</name>
    <dbReference type="NCBI Taxonomy" id="2841692"/>
    <lineage>
        <taxon>Bacteria</taxon>
        <taxon>Pseudomonadati</taxon>
        <taxon>Thermodesulfobacteriota</taxon>
        <taxon>Desulfobulbia</taxon>
        <taxon>Desulfobulbales</taxon>
        <taxon>Desulfobulbaceae</taxon>
        <taxon>Candidatus Desulfobia</taxon>
    </lineage>
</organism>
<keyword evidence="2" id="KW-0449">Lipoprotein</keyword>
<feature type="signal peptide" evidence="2">
    <location>
        <begin position="1"/>
        <end position="19"/>
    </location>
</feature>
<proteinExistence type="inferred from homology"/>
<comment type="caution">
    <text evidence="3">The sequence shown here is derived from an EMBL/GenBank/DDBJ whole genome shotgun (WGS) entry which is preliminary data.</text>
</comment>
<evidence type="ECO:0000313" key="3">
    <source>
        <dbReference type="EMBL" id="MBC8316521.1"/>
    </source>
</evidence>
<reference evidence="3 4" key="1">
    <citation type="submission" date="2020-08" db="EMBL/GenBank/DDBJ databases">
        <title>Bridging the membrane lipid divide: bacteria of the FCB group superphylum have the potential to synthesize archaeal ether lipids.</title>
        <authorList>
            <person name="Villanueva L."/>
            <person name="Von Meijenfeldt F.A.B."/>
            <person name="Westbye A.B."/>
            <person name="Yadav S."/>
            <person name="Hopmans E.C."/>
            <person name="Dutilh B.E."/>
            <person name="Sinninghe Damste J.S."/>
        </authorList>
    </citation>
    <scope>NUCLEOTIDE SEQUENCE [LARGE SCALE GENOMIC DNA]</scope>
    <source>
        <strain evidence="3">NIOZ-UU47</strain>
    </source>
</reference>
<keyword evidence="2" id="KW-0564">Palmitate</keyword>
<dbReference type="AlphaFoldDB" id="A0A8J6TB37"/>
<accession>A0A8J6TB37</accession>
<dbReference type="SUPFAM" id="SSF56954">
    <property type="entry name" value="Outer membrane efflux proteins (OEP)"/>
    <property type="match status" value="1"/>
</dbReference>
<keyword evidence="2" id="KW-0732">Signal</keyword>
<dbReference type="Gene3D" id="1.20.1600.10">
    <property type="entry name" value="Outer membrane efflux proteins (OEP)"/>
    <property type="match status" value="1"/>
</dbReference>
<dbReference type="EMBL" id="JACNJZ010000039">
    <property type="protein sequence ID" value="MBC8316521.1"/>
    <property type="molecule type" value="Genomic_DNA"/>
</dbReference>
<dbReference type="GO" id="GO:0005886">
    <property type="term" value="C:plasma membrane"/>
    <property type="evidence" value="ECO:0007669"/>
    <property type="project" value="UniProtKB-SubCell"/>
</dbReference>
<comment type="subcellular location">
    <subcellularLocation>
        <location evidence="2">Cell membrane</location>
        <topology evidence="2">Lipid-anchor</topology>
    </subcellularLocation>
</comment>
<evidence type="ECO:0000313" key="4">
    <source>
        <dbReference type="Proteomes" id="UP000614424"/>
    </source>
</evidence>
<evidence type="ECO:0000256" key="1">
    <source>
        <dbReference type="ARBA" id="ARBA00007613"/>
    </source>
</evidence>
<dbReference type="InterPro" id="IPR010131">
    <property type="entry name" value="MdtP/NodT-like"/>
</dbReference>
<dbReference type="PANTHER" id="PTHR30203:SF33">
    <property type="entry name" value="BLR4455 PROTEIN"/>
    <property type="match status" value="1"/>
</dbReference>